<dbReference type="InterPro" id="IPR050863">
    <property type="entry name" value="CenT-Element_Derived"/>
</dbReference>
<sequence>MPSSKKNRIQTEKSEAEKRLQLAVIECRGQDDPNVAAIARKYGRHPATLRCRLNGRKPRKQAHEHQQLLSGKSEILFVRQLQAADAAHEGLTANEIRDFAQDILDALGENKQVGANWPYRMIERIPWIKMLSAKPTDQNRTYGVSLSAIEAFFQRYEDAVNWYNVDPSNIWNMDETGIFIHQFGKRRVAGDSSKKSTNVKSGNSKEITTVVEAISAAGEKINSPLGIFKSKTLMTNQTSEDETLPWAYAVSYKGWITGDHFQQWVRKIFIPQTKPENSEHYRILIMDNHATHYNEELKSLLLKARVIPIYLPAHCSHLMQPLDVAVFKPVKQYYRELLARYFRLQQRHVVEKSKFIEFWNGSRNQGMTEKNISSGFEKSGLWPINKQMVLENPELTKQNLDFSDGYAPSGDSSDANLCINGVSGVVDPKENLNSIERYKRAIQRENMHDSMINKQLVTQLRKENALLRSRLEQAENPRKPERKRKVQSMENGEVALSSEVIPKVKKLKQDIKNEGAKERGRRPLADITNTA</sequence>
<dbReference type="GO" id="GO:0003677">
    <property type="term" value="F:DNA binding"/>
    <property type="evidence" value="ECO:0007669"/>
    <property type="project" value="TreeGrafter"/>
</dbReference>
<dbReference type="PANTHER" id="PTHR19303:SF74">
    <property type="entry name" value="POGO TRANSPOSABLE ELEMENT WITH KRAB DOMAIN"/>
    <property type="match status" value="1"/>
</dbReference>
<evidence type="ECO:0000313" key="4">
    <source>
        <dbReference type="Proteomes" id="UP001204833"/>
    </source>
</evidence>
<dbReference type="InterPro" id="IPR036397">
    <property type="entry name" value="RNaseH_sf"/>
</dbReference>
<dbReference type="GeneID" id="76152015"/>
<dbReference type="PANTHER" id="PTHR19303">
    <property type="entry name" value="TRANSPOSON"/>
    <property type="match status" value="1"/>
</dbReference>
<accession>A0AAD5FXJ5</accession>
<comment type="caution">
    <text evidence="3">The sequence shown here is derived from an EMBL/GenBank/DDBJ whole genome shotgun (WGS) entry which is preliminary data.</text>
</comment>
<feature type="compositionally biased region" description="Basic and acidic residues" evidence="1">
    <location>
        <begin position="510"/>
        <end position="524"/>
    </location>
</feature>
<dbReference type="AlphaFoldDB" id="A0AAD5FXJ5"/>
<dbReference type="EMBL" id="JAIHNG010000139">
    <property type="protein sequence ID" value="KAI5953748.1"/>
    <property type="molecule type" value="Genomic_DNA"/>
</dbReference>
<dbReference type="Proteomes" id="UP001204833">
    <property type="component" value="Unassembled WGS sequence"/>
</dbReference>
<dbReference type="GO" id="GO:0005634">
    <property type="term" value="C:nucleus"/>
    <property type="evidence" value="ECO:0007669"/>
    <property type="project" value="TreeGrafter"/>
</dbReference>
<proteinExistence type="predicted"/>
<dbReference type="RefSeq" id="XP_051607532.1">
    <property type="nucleotide sequence ID" value="XM_051753427.1"/>
</dbReference>
<protein>
    <recommendedName>
        <fullName evidence="2">DDE-1 domain-containing protein</fullName>
    </recommendedName>
</protein>
<feature type="domain" description="DDE-1" evidence="2">
    <location>
        <begin position="205"/>
        <end position="376"/>
    </location>
</feature>
<organism evidence="3 4">
    <name type="scientific">Candida theae</name>
    <dbReference type="NCBI Taxonomy" id="1198502"/>
    <lineage>
        <taxon>Eukaryota</taxon>
        <taxon>Fungi</taxon>
        <taxon>Dikarya</taxon>
        <taxon>Ascomycota</taxon>
        <taxon>Saccharomycotina</taxon>
        <taxon>Pichiomycetes</taxon>
        <taxon>Debaryomycetaceae</taxon>
        <taxon>Candida/Lodderomyces clade</taxon>
        <taxon>Candida</taxon>
    </lineage>
</organism>
<gene>
    <name evidence="3" type="ORF">KGF57_003957</name>
</gene>
<dbReference type="Gene3D" id="3.30.420.10">
    <property type="entry name" value="Ribonuclease H-like superfamily/Ribonuclease H"/>
    <property type="match status" value="1"/>
</dbReference>
<feature type="region of interest" description="Disordered" evidence="1">
    <location>
        <begin position="510"/>
        <end position="531"/>
    </location>
</feature>
<evidence type="ECO:0000256" key="1">
    <source>
        <dbReference type="SAM" id="MobiDB-lite"/>
    </source>
</evidence>
<reference evidence="3 4" key="1">
    <citation type="journal article" date="2022" name="DNA Res.">
        <title>Genome analysis of five recently described species of the CUG-Ser clade uncovers Candida theae as a new hybrid lineage with pathogenic potential in the Candida parapsilosis species complex.</title>
        <authorList>
            <person name="Mixao V."/>
            <person name="Del Olmo V."/>
            <person name="Hegedusova E."/>
            <person name="Saus E."/>
            <person name="Pryszcz L."/>
            <person name="Cillingova A."/>
            <person name="Nosek J."/>
            <person name="Gabaldon T."/>
        </authorList>
    </citation>
    <scope>NUCLEOTIDE SEQUENCE [LARGE SCALE GENOMIC DNA]</scope>
    <source>
        <strain evidence="3 4">CBS 12239</strain>
    </source>
</reference>
<name>A0AAD5FXJ5_9ASCO</name>
<keyword evidence="4" id="KW-1185">Reference proteome</keyword>
<feature type="region of interest" description="Disordered" evidence="1">
    <location>
        <begin position="469"/>
        <end position="497"/>
    </location>
</feature>
<feature type="compositionally biased region" description="Basic and acidic residues" evidence="1">
    <location>
        <begin position="469"/>
        <end position="479"/>
    </location>
</feature>
<evidence type="ECO:0000313" key="3">
    <source>
        <dbReference type="EMBL" id="KAI5953748.1"/>
    </source>
</evidence>
<dbReference type="InterPro" id="IPR004875">
    <property type="entry name" value="DDE_SF_endonuclease_dom"/>
</dbReference>
<evidence type="ECO:0000259" key="2">
    <source>
        <dbReference type="Pfam" id="PF03184"/>
    </source>
</evidence>
<dbReference type="Pfam" id="PF03184">
    <property type="entry name" value="DDE_1"/>
    <property type="match status" value="1"/>
</dbReference>